<keyword evidence="2" id="KW-0472">Membrane</keyword>
<proteinExistence type="predicted"/>
<evidence type="ECO:0000256" key="1">
    <source>
        <dbReference type="SAM" id="MobiDB-lite"/>
    </source>
</evidence>
<evidence type="ECO:0000313" key="4">
    <source>
        <dbReference type="Proteomes" id="UP000218598"/>
    </source>
</evidence>
<evidence type="ECO:0000256" key="2">
    <source>
        <dbReference type="SAM" id="Phobius"/>
    </source>
</evidence>
<feature type="transmembrane region" description="Helical" evidence="2">
    <location>
        <begin position="35"/>
        <end position="52"/>
    </location>
</feature>
<organism evidence="3 4">
    <name type="scientific">Brachybacterium alimentarium</name>
    <dbReference type="NCBI Taxonomy" id="47845"/>
    <lineage>
        <taxon>Bacteria</taxon>
        <taxon>Bacillati</taxon>
        <taxon>Actinomycetota</taxon>
        <taxon>Actinomycetes</taxon>
        <taxon>Micrococcales</taxon>
        <taxon>Dermabacteraceae</taxon>
        <taxon>Brachybacterium</taxon>
    </lineage>
</organism>
<dbReference type="GeneID" id="95328582"/>
<keyword evidence="4" id="KW-1185">Reference proteome</keyword>
<dbReference type="EMBL" id="NRGR01000003">
    <property type="protein sequence ID" value="PCC40971.1"/>
    <property type="molecule type" value="Genomic_DNA"/>
</dbReference>
<reference evidence="3 4" key="1">
    <citation type="journal article" date="2017" name="Elife">
        <title>Extensive horizontal gene transfer in cheese-associated bacteria.</title>
        <authorList>
            <person name="Bonham K.S."/>
            <person name="Wolfe B.E."/>
            <person name="Dutton R.J."/>
        </authorList>
    </citation>
    <scope>NUCLEOTIDE SEQUENCE [LARGE SCALE GENOMIC DNA]</scope>
    <source>
        <strain evidence="3 4">341_9</strain>
    </source>
</reference>
<accession>A0A2A3YNV5</accession>
<evidence type="ECO:0000313" key="3">
    <source>
        <dbReference type="EMBL" id="PCC40971.1"/>
    </source>
</evidence>
<dbReference type="AlphaFoldDB" id="A0A2A3YNV5"/>
<dbReference type="Proteomes" id="UP000218598">
    <property type="component" value="Unassembled WGS sequence"/>
</dbReference>
<dbReference type="RefSeq" id="WP_096166428.1">
    <property type="nucleotide sequence ID" value="NZ_BAAAIQ010000046.1"/>
</dbReference>
<feature type="region of interest" description="Disordered" evidence="1">
    <location>
        <begin position="57"/>
        <end position="77"/>
    </location>
</feature>
<protein>
    <submittedName>
        <fullName evidence="3">Uncharacterized protein</fullName>
    </submittedName>
</protein>
<keyword evidence="2" id="KW-1133">Transmembrane helix</keyword>
<sequence length="77" mass="8265">MLVIGNRGITLVVGVIMAATVLIAFSSLVSGNDKVIVTLLGVFLAMGTAQLLKERLRRQAAPREHSVEDRDETDSAE</sequence>
<keyword evidence="2" id="KW-0812">Transmembrane</keyword>
<name>A0A2A3YNV5_9MICO</name>
<comment type="caution">
    <text evidence="3">The sequence shown here is derived from an EMBL/GenBank/DDBJ whole genome shotgun (WGS) entry which is preliminary data.</text>
</comment>
<gene>
    <name evidence="3" type="ORF">CIK66_00775</name>
</gene>
<feature type="transmembrane region" description="Helical" evidence="2">
    <location>
        <begin position="9"/>
        <end position="29"/>
    </location>
</feature>